<comment type="catalytic activity">
    <reaction evidence="5">
        <text>(6S)-5-formyl-5,6,7,8-tetrahydrofolate + ATP = (6R)-5,10-methenyltetrahydrofolate + ADP + phosphate</text>
        <dbReference type="Rhea" id="RHEA:10488"/>
        <dbReference type="ChEBI" id="CHEBI:30616"/>
        <dbReference type="ChEBI" id="CHEBI:43474"/>
        <dbReference type="ChEBI" id="CHEBI:57455"/>
        <dbReference type="ChEBI" id="CHEBI:57457"/>
        <dbReference type="ChEBI" id="CHEBI:456216"/>
        <dbReference type="EC" id="6.3.3.2"/>
    </reaction>
</comment>
<dbReference type="Gene3D" id="3.40.50.10420">
    <property type="entry name" value="NagB/RpiA/CoA transferase-like"/>
    <property type="match status" value="1"/>
</dbReference>
<sequence length="193" mass="21795">MLTKKDIRREFLEKRLNTPTEQITTLNAQLLAQCRLLDFSPYKLAHIFLPIREKKEVDTHAIVDQARATFPALQWVISRSNMSNSTMLHYLWEQNTVLEKNAYGIPEPAGGILISPADLDLVFVPLLAFDTAGHRVGYGKGMYDRFLEQCRPDVLTIGLSLFDPVAGIADIGPWDVPLNIVVTPNTIYHFTKS</sequence>
<dbReference type="AlphaFoldDB" id="A0A3E1NZP7"/>
<dbReference type="NCBIfam" id="TIGR02727">
    <property type="entry name" value="MTHFS_bact"/>
    <property type="match status" value="1"/>
</dbReference>
<evidence type="ECO:0000256" key="3">
    <source>
        <dbReference type="ARBA" id="ARBA00022840"/>
    </source>
</evidence>
<feature type="binding site" evidence="4">
    <location>
        <begin position="135"/>
        <end position="143"/>
    </location>
    <ligand>
        <name>ATP</name>
        <dbReference type="ChEBI" id="CHEBI:30616"/>
    </ligand>
</feature>
<dbReference type="EC" id="6.3.3.2" evidence="5"/>
<name>A0A3E1NZP7_9BACT</name>
<keyword evidence="5" id="KW-0460">Magnesium</keyword>
<dbReference type="EMBL" id="QTJV01000007">
    <property type="protein sequence ID" value="RFM33218.1"/>
    <property type="molecule type" value="Genomic_DNA"/>
</dbReference>
<dbReference type="PANTHER" id="PTHR23407">
    <property type="entry name" value="ATPASE INHIBITOR/5-FORMYLTETRAHYDROFOLATE CYCLO-LIGASE"/>
    <property type="match status" value="1"/>
</dbReference>
<dbReference type="GO" id="GO:0009396">
    <property type="term" value="P:folic acid-containing compound biosynthetic process"/>
    <property type="evidence" value="ECO:0007669"/>
    <property type="project" value="TreeGrafter"/>
</dbReference>
<dbReference type="RefSeq" id="WP_116855069.1">
    <property type="nucleotide sequence ID" value="NZ_QTJV01000007.1"/>
</dbReference>
<feature type="binding site" evidence="4">
    <location>
        <position position="49"/>
    </location>
    <ligand>
        <name>substrate</name>
    </ligand>
</feature>
<dbReference type="Proteomes" id="UP000261174">
    <property type="component" value="Unassembled WGS sequence"/>
</dbReference>
<gene>
    <name evidence="6" type="ORF">DXN04_19500</name>
</gene>
<proteinExistence type="inferred from homology"/>
<dbReference type="InterPro" id="IPR037171">
    <property type="entry name" value="NagB/RpiA_transferase-like"/>
</dbReference>
<evidence type="ECO:0000313" key="6">
    <source>
        <dbReference type="EMBL" id="RFM33218.1"/>
    </source>
</evidence>
<dbReference type="SUPFAM" id="SSF100950">
    <property type="entry name" value="NagB/RpiA/CoA transferase-like"/>
    <property type="match status" value="1"/>
</dbReference>
<dbReference type="Pfam" id="PF01812">
    <property type="entry name" value="5-FTHF_cyc-lig"/>
    <property type="match status" value="1"/>
</dbReference>
<evidence type="ECO:0000256" key="1">
    <source>
        <dbReference type="ARBA" id="ARBA00010638"/>
    </source>
</evidence>
<feature type="binding site" evidence="4">
    <location>
        <begin position="4"/>
        <end position="8"/>
    </location>
    <ligand>
        <name>ATP</name>
        <dbReference type="ChEBI" id="CHEBI:30616"/>
    </ligand>
</feature>
<keyword evidence="2 4" id="KW-0547">Nucleotide-binding</keyword>
<reference evidence="6 7" key="1">
    <citation type="submission" date="2018-08" db="EMBL/GenBank/DDBJ databases">
        <title>Chitinophaga sp. K20C18050901, a novel bacterium isolated from forest soil.</title>
        <authorList>
            <person name="Wang C."/>
        </authorList>
    </citation>
    <scope>NUCLEOTIDE SEQUENCE [LARGE SCALE GENOMIC DNA]</scope>
    <source>
        <strain evidence="6 7">K20C18050901</strain>
    </source>
</reference>
<protein>
    <recommendedName>
        <fullName evidence="5">5-formyltetrahydrofolate cyclo-ligase</fullName>
        <ecNumber evidence="5">6.3.3.2</ecNumber>
    </recommendedName>
</protein>
<dbReference type="PANTHER" id="PTHR23407:SF1">
    <property type="entry name" value="5-FORMYLTETRAHYDROFOLATE CYCLO-LIGASE"/>
    <property type="match status" value="1"/>
</dbReference>
<comment type="caution">
    <text evidence="6">The sequence shown here is derived from an EMBL/GenBank/DDBJ whole genome shotgun (WGS) entry which is preliminary data.</text>
</comment>
<keyword evidence="3 4" id="KW-0067">ATP-binding</keyword>
<dbReference type="GO" id="GO:0005524">
    <property type="term" value="F:ATP binding"/>
    <property type="evidence" value="ECO:0007669"/>
    <property type="project" value="UniProtKB-KW"/>
</dbReference>
<comment type="similarity">
    <text evidence="1 5">Belongs to the 5-formyltetrahydrofolate cyclo-ligase family.</text>
</comment>
<dbReference type="InterPro" id="IPR002698">
    <property type="entry name" value="FTHF_cligase"/>
</dbReference>
<dbReference type="GO" id="GO:0046872">
    <property type="term" value="F:metal ion binding"/>
    <property type="evidence" value="ECO:0007669"/>
    <property type="project" value="UniProtKB-KW"/>
</dbReference>
<dbReference type="InterPro" id="IPR024185">
    <property type="entry name" value="FTHF_cligase-like_sf"/>
</dbReference>
<feature type="binding site" evidence="4">
    <location>
        <position position="56"/>
    </location>
    <ligand>
        <name>substrate</name>
    </ligand>
</feature>
<evidence type="ECO:0000256" key="5">
    <source>
        <dbReference type="RuleBase" id="RU361279"/>
    </source>
</evidence>
<dbReference type="GO" id="GO:0035999">
    <property type="term" value="P:tetrahydrofolate interconversion"/>
    <property type="evidence" value="ECO:0007669"/>
    <property type="project" value="TreeGrafter"/>
</dbReference>
<comment type="cofactor">
    <cofactor evidence="5">
        <name>Mg(2+)</name>
        <dbReference type="ChEBI" id="CHEBI:18420"/>
    </cofactor>
</comment>
<dbReference type="OrthoDB" id="9801938at2"/>
<keyword evidence="5" id="KW-0479">Metal-binding</keyword>
<keyword evidence="6" id="KW-0436">Ligase</keyword>
<dbReference type="GO" id="GO:0030272">
    <property type="term" value="F:5-formyltetrahydrofolate cyclo-ligase activity"/>
    <property type="evidence" value="ECO:0007669"/>
    <property type="project" value="UniProtKB-EC"/>
</dbReference>
<evidence type="ECO:0000256" key="2">
    <source>
        <dbReference type="ARBA" id="ARBA00022741"/>
    </source>
</evidence>
<evidence type="ECO:0000313" key="7">
    <source>
        <dbReference type="Proteomes" id="UP000261174"/>
    </source>
</evidence>
<dbReference type="PIRSF" id="PIRSF006806">
    <property type="entry name" value="FTHF_cligase"/>
    <property type="match status" value="1"/>
</dbReference>
<organism evidence="6 7">
    <name type="scientific">Chitinophaga silvisoli</name>
    <dbReference type="NCBI Taxonomy" id="2291814"/>
    <lineage>
        <taxon>Bacteria</taxon>
        <taxon>Pseudomonadati</taxon>
        <taxon>Bacteroidota</taxon>
        <taxon>Chitinophagia</taxon>
        <taxon>Chitinophagales</taxon>
        <taxon>Chitinophagaceae</taxon>
        <taxon>Chitinophaga</taxon>
    </lineage>
</organism>
<keyword evidence="7" id="KW-1185">Reference proteome</keyword>
<accession>A0A3E1NZP7</accession>
<evidence type="ECO:0000256" key="4">
    <source>
        <dbReference type="PIRSR" id="PIRSR006806-1"/>
    </source>
</evidence>